<proteinExistence type="inferred from homology"/>
<protein>
    <recommendedName>
        <fullName evidence="4">laccase</fullName>
        <ecNumber evidence="4">1.10.3.2</ecNumber>
    </recommendedName>
</protein>
<dbReference type="GO" id="GO:0005507">
    <property type="term" value="F:copper ion binding"/>
    <property type="evidence" value="ECO:0007669"/>
    <property type="project" value="InterPro"/>
</dbReference>
<dbReference type="Gene3D" id="2.60.40.420">
    <property type="entry name" value="Cupredoxins - blue copper proteins"/>
    <property type="match status" value="2"/>
</dbReference>
<feature type="domain" description="Plastocyanin-like" evidence="11">
    <location>
        <begin position="312"/>
        <end position="442"/>
    </location>
</feature>
<evidence type="ECO:0000259" key="12">
    <source>
        <dbReference type="Pfam" id="PF07732"/>
    </source>
</evidence>
<comment type="subcellular location">
    <subcellularLocation>
        <location evidence="2">Secreted</location>
        <location evidence="2">Extracellular space</location>
        <location evidence="2">Apoplast</location>
    </subcellularLocation>
</comment>
<comment type="catalytic activity">
    <reaction evidence="1">
        <text>4 hydroquinone + O2 = 4 benzosemiquinone + 2 H2O</text>
        <dbReference type="Rhea" id="RHEA:11276"/>
        <dbReference type="ChEBI" id="CHEBI:15377"/>
        <dbReference type="ChEBI" id="CHEBI:15379"/>
        <dbReference type="ChEBI" id="CHEBI:17594"/>
        <dbReference type="ChEBI" id="CHEBI:17977"/>
        <dbReference type="EC" id="1.10.3.2"/>
    </reaction>
</comment>
<dbReference type="AlphaFoldDB" id="A0A6A2YD53"/>
<evidence type="ECO:0000256" key="10">
    <source>
        <dbReference type="ARBA" id="ARBA00023185"/>
    </source>
</evidence>
<dbReference type="EC" id="1.10.3.2" evidence="4"/>
<evidence type="ECO:0000256" key="4">
    <source>
        <dbReference type="ARBA" id="ARBA00012297"/>
    </source>
</evidence>
<dbReference type="InterPro" id="IPR001117">
    <property type="entry name" value="Cu-oxidase_2nd"/>
</dbReference>
<dbReference type="SUPFAM" id="SSF49503">
    <property type="entry name" value="Cupredoxins"/>
    <property type="match status" value="2"/>
</dbReference>
<organism evidence="13 14">
    <name type="scientific">Hibiscus syriacus</name>
    <name type="common">Rose of Sharon</name>
    <dbReference type="NCBI Taxonomy" id="106335"/>
    <lineage>
        <taxon>Eukaryota</taxon>
        <taxon>Viridiplantae</taxon>
        <taxon>Streptophyta</taxon>
        <taxon>Embryophyta</taxon>
        <taxon>Tracheophyta</taxon>
        <taxon>Spermatophyta</taxon>
        <taxon>Magnoliopsida</taxon>
        <taxon>eudicotyledons</taxon>
        <taxon>Gunneridae</taxon>
        <taxon>Pentapetalae</taxon>
        <taxon>rosids</taxon>
        <taxon>malvids</taxon>
        <taxon>Malvales</taxon>
        <taxon>Malvaceae</taxon>
        <taxon>Malvoideae</taxon>
        <taxon>Hibiscus</taxon>
    </lineage>
</organism>
<evidence type="ECO:0000256" key="7">
    <source>
        <dbReference type="ARBA" id="ARBA00022737"/>
    </source>
</evidence>
<dbReference type="InterPro" id="IPR045087">
    <property type="entry name" value="Cu-oxidase_fam"/>
</dbReference>
<keyword evidence="5" id="KW-0052">Apoplast</keyword>
<evidence type="ECO:0000256" key="9">
    <source>
        <dbReference type="ARBA" id="ARBA00023008"/>
    </source>
</evidence>
<keyword evidence="14" id="KW-1185">Reference proteome</keyword>
<sequence length="522" mass="58518">MTPRTCIRVGYELRVLHVASMSPKDDAEREYMSKVPYASAVGSLMYAMVCTRPDISQAVGVVSRYMHDPGKEHWEAVKWIPRYILNTVDVGLVIQQDKQDGQCVVGYCDSDYAEAEYMAVTEAVKEAIWLQGLFGELGMEHKAHSWKSTLQSTVALSTTEAEYMAVTEAVKEAIWLQGLFGELGMEQKHIKGMEQKHIKVHCDTEAAVRKYQFDVGIRVKNVSRLCHAKPIVTVNGRHGLKQFRNGWADGPAYITQCPFKTGHSYTYDFNVTGQRGTLWWQAHILWLRATVYGAIAIMPKEGTMFPFPQPWEWWNSDVETLINQANKLGLPPPTSDAHMINGKPGPLFPYTLTVDVEARKTYLLRIINAALNDELFFSIGGHNMTVVEIDAVYTKPFTTRVILIAPSQTNNVLIKPDQPPSRYFMAARPFMDAPVPVDNKTVAGSELAWGTSIPPRTLQSSTSSILPREIQLECQLDGGQLYDSEPIIQPHTMWGLKMAFVVENGKSPEESIIPPPKDLLPC</sequence>
<keyword evidence="8" id="KW-0560">Oxidoreductase</keyword>
<dbReference type="InterPro" id="IPR034285">
    <property type="entry name" value="CuRO_2_LCC"/>
</dbReference>
<dbReference type="InterPro" id="IPR011707">
    <property type="entry name" value="Cu-oxidase-like_N"/>
</dbReference>
<keyword evidence="9" id="KW-0186">Copper</keyword>
<evidence type="ECO:0000256" key="6">
    <source>
        <dbReference type="ARBA" id="ARBA00022525"/>
    </source>
</evidence>
<name>A0A6A2YD53_HIBSY</name>
<dbReference type="CDD" id="cd09272">
    <property type="entry name" value="RNase_HI_RT_Ty1"/>
    <property type="match status" value="1"/>
</dbReference>
<keyword evidence="6" id="KW-0964">Secreted</keyword>
<dbReference type="Pfam" id="PF00394">
    <property type="entry name" value="Cu-oxidase"/>
    <property type="match status" value="1"/>
</dbReference>
<evidence type="ECO:0000259" key="11">
    <source>
        <dbReference type="Pfam" id="PF00394"/>
    </source>
</evidence>
<evidence type="ECO:0000313" key="14">
    <source>
        <dbReference type="Proteomes" id="UP000436088"/>
    </source>
</evidence>
<evidence type="ECO:0000256" key="2">
    <source>
        <dbReference type="ARBA" id="ARBA00004271"/>
    </source>
</evidence>
<dbReference type="PANTHER" id="PTHR11709">
    <property type="entry name" value="MULTI-COPPER OXIDASE"/>
    <property type="match status" value="1"/>
</dbReference>
<accession>A0A6A2YD53</accession>
<dbReference type="CDD" id="cd13875">
    <property type="entry name" value="CuRO_2_LCC_plant"/>
    <property type="match status" value="1"/>
</dbReference>
<dbReference type="Proteomes" id="UP000436088">
    <property type="component" value="Unassembled WGS sequence"/>
</dbReference>
<dbReference type="Pfam" id="PF07732">
    <property type="entry name" value="Cu-oxidase_3"/>
    <property type="match status" value="1"/>
</dbReference>
<feature type="domain" description="Plastocyanin-like" evidence="12">
    <location>
        <begin position="238"/>
        <end position="301"/>
    </location>
</feature>
<dbReference type="EMBL" id="VEPZ02001379">
    <property type="protein sequence ID" value="KAE8676476.1"/>
    <property type="molecule type" value="Genomic_DNA"/>
</dbReference>
<reference evidence="13" key="1">
    <citation type="submission" date="2019-09" db="EMBL/GenBank/DDBJ databases">
        <title>Draft genome information of white flower Hibiscus syriacus.</title>
        <authorList>
            <person name="Kim Y.-M."/>
        </authorList>
    </citation>
    <scope>NUCLEOTIDE SEQUENCE [LARGE SCALE GENOMIC DNA]</scope>
    <source>
        <strain evidence="13">YM2019G1</strain>
    </source>
</reference>
<evidence type="ECO:0000256" key="8">
    <source>
        <dbReference type="ARBA" id="ARBA00023002"/>
    </source>
</evidence>
<comment type="similarity">
    <text evidence="3">Belongs to the multicopper oxidase family.</text>
</comment>
<gene>
    <name evidence="13" type="ORF">F3Y22_tig00111588pilonHSYRG00008</name>
</gene>
<keyword evidence="7" id="KW-0677">Repeat</keyword>
<evidence type="ECO:0000256" key="1">
    <source>
        <dbReference type="ARBA" id="ARBA00000349"/>
    </source>
</evidence>
<dbReference type="GO" id="GO:0046274">
    <property type="term" value="P:lignin catabolic process"/>
    <property type="evidence" value="ECO:0007669"/>
    <property type="project" value="UniProtKB-KW"/>
</dbReference>
<keyword evidence="10" id="KW-0439">Lignin degradation</keyword>
<evidence type="ECO:0000256" key="3">
    <source>
        <dbReference type="ARBA" id="ARBA00010609"/>
    </source>
</evidence>
<comment type="caution">
    <text evidence="13">The sequence shown here is derived from an EMBL/GenBank/DDBJ whole genome shotgun (WGS) entry which is preliminary data.</text>
</comment>
<dbReference type="GO" id="GO:0048046">
    <property type="term" value="C:apoplast"/>
    <property type="evidence" value="ECO:0007669"/>
    <property type="project" value="UniProtKB-SubCell"/>
</dbReference>
<evidence type="ECO:0000256" key="5">
    <source>
        <dbReference type="ARBA" id="ARBA00022523"/>
    </source>
</evidence>
<dbReference type="InterPro" id="IPR008972">
    <property type="entry name" value="Cupredoxin"/>
</dbReference>
<dbReference type="PANTHER" id="PTHR11709:SF207">
    <property type="entry name" value="LACCASE-11"/>
    <property type="match status" value="1"/>
</dbReference>
<dbReference type="GO" id="GO:0052716">
    <property type="term" value="F:hydroquinone:oxygen oxidoreductase activity"/>
    <property type="evidence" value="ECO:0007669"/>
    <property type="project" value="UniProtKB-EC"/>
</dbReference>
<evidence type="ECO:0000313" key="13">
    <source>
        <dbReference type="EMBL" id="KAE8676476.1"/>
    </source>
</evidence>